<sequence length="387" mass="43618">MRLWRAALFVHDLKMPLHGLGDAPPSSGSSILLNVNEDPCSTCGHGVENCLGCNLFSPPYENREEEEEEEERSSYRGVRRRPSGRWAAEIHDPEKRVRVWLGTFDTAEEAARAFDKKAIEFRGAKPRLTFLVLILTREEENSIILSTYKHILSNGIMDGTIVHDLKMPFQGLGRDAPPTSASLILLNVSEDSCSICGLGIDYCLGCNLFSPPYENKEEEEEEEEAAAEEEQQEKKRSYYRGVRQRPSGRWAAEIHDPKKRARVWLGTFDTAEEAARAFDKKALEFRGTRAKLNFPSTEYGPKPPDNTLLEGQHKQQLQHIWNWEAPTEMEYGARNMSEALGGEEFQNWVKIDPNQYAIAAASSNASSATTSDKQGILERMRKQGGPL</sequence>
<name>A0A3S3NLL7_9MAGN</name>
<dbReference type="OrthoDB" id="49610at2759"/>
<dbReference type="GO" id="GO:0009873">
    <property type="term" value="P:ethylene-activated signaling pathway"/>
    <property type="evidence" value="ECO:0007669"/>
    <property type="project" value="InterPro"/>
</dbReference>
<dbReference type="FunFam" id="3.30.730.10:FF:000001">
    <property type="entry name" value="Ethylene-responsive transcription factor 2"/>
    <property type="match status" value="1"/>
</dbReference>
<reference evidence="9 10" key="1">
    <citation type="journal article" date="2019" name="Nat. Plants">
        <title>Stout camphor tree genome fills gaps in understanding of flowering plant genome evolution.</title>
        <authorList>
            <person name="Chaw S.M."/>
            <person name="Liu Y.C."/>
            <person name="Wu Y.W."/>
            <person name="Wang H.Y."/>
            <person name="Lin C.I."/>
            <person name="Wu C.S."/>
            <person name="Ke H.M."/>
            <person name="Chang L.Y."/>
            <person name="Hsu C.Y."/>
            <person name="Yang H.T."/>
            <person name="Sudianto E."/>
            <person name="Hsu M.H."/>
            <person name="Wu K.P."/>
            <person name="Wang L.N."/>
            <person name="Leebens-Mack J.H."/>
            <person name="Tsai I.J."/>
        </authorList>
    </citation>
    <scope>NUCLEOTIDE SEQUENCE [LARGE SCALE GENOMIC DNA]</scope>
    <source>
        <strain evidence="10">cv. Chaw 1501</strain>
        <tissue evidence="9">Young leaves</tissue>
    </source>
</reference>
<dbReference type="Proteomes" id="UP000283530">
    <property type="component" value="Unassembled WGS sequence"/>
</dbReference>
<dbReference type="GO" id="GO:0003700">
    <property type="term" value="F:DNA-binding transcription factor activity"/>
    <property type="evidence" value="ECO:0007669"/>
    <property type="project" value="InterPro"/>
</dbReference>
<keyword evidence="4" id="KW-0804">Transcription</keyword>
<dbReference type="InterPro" id="IPR001471">
    <property type="entry name" value="AP2/ERF_dom"/>
</dbReference>
<dbReference type="FunFam" id="3.30.730.10:FF:000005">
    <property type="entry name" value="ethylene-responsive transcription factor RAP2-11"/>
    <property type="match status" value="1"/>
</dbReference>
<evidence type="ECO:0000256" key="4">
    <source>
        <dbReference type="ARBA" id="ARBA00023163"/>
    </source>
</evidence>
<evidence type="ECO:0000256" key="2">
    <source>
        <dbReference type="ARBA" id="ARBA00023015"/>
    </source>
</evidence>
<evidence type="ECO:0000256" key="1">
    <source>
        <dbReference type="ARBA" id="ARBA00004123"/>
    </source>
</evidence>
<evidence type="ECO:0000256" key="3">
    <source>
        <dbReference type="ARBA" id="ARBA00023125"/>
    </source>
</evidence>
<keyword evidence="3" id="KW-0238">DNA-binding</keyword>
<dbReference type="PANTHER" id="PTHR31190">
    <property type="entry name" value="DNA-BINDING DOMAIN"/>
    <property type="match status" value="1"/>
</dbReference>
<dbReference type="PANTHER" id="PTHR31190:SF181">
    <property type="entry name" value="OS02G0764700 PROTEIN"/>
    <property type="match status" value="1"/>
</dbReference>
<accession>A0A3S3NLL7</accession>
<comment type="similarity">
    <text evidence="6">Belongs to the AP2/ERF transcription factor family. ERF subfamily.</text>
</comment>
<dbReference type="PROSITE" id="PS51032">
    <property type="entry name" value="AP2_ERF"/>
    <property type="match status" value="2"/>
</dbReference>
<dbReference type="InterPro" id="IPR036955">
    <property type="entry name" value="AP2/ERF_dom_sf"/>
</dbReference>
<evidence type="ECO:0000256" key="7">
    <source>
        <dbReference type="SAM" id="MobiDB-lite"/>
    </source>
</evidence>
<dbReference type="SUPFAM" id="SSF54171">
    <property type="entry name" value="DNA-binding domain"/>
    <property type="match status" value="2"/>
</dbReference>
<comment type="subcellular location">
    <subcellularLocation>
        <location evidence="1">Nucleus</location>
    </subcellularLocation>
</comment>
<evidence type="ECO:0000256" key="6">
    <source>
        <dbReference type="ARBA" id="ARBA00024343"/>
    </source>
</evidence>
<feature type="domain" description="AP2/ERF" evidence="8">
    <location>
        <begin position="74"/>
        <end position="131"/>
    </location>
</feature>
<dbReference type="SMART" id="SM00380">
    <property type="entry name" value="AP2"/>
    <property type="match status" value="2"/>
</dbReference>
<evidence type="ECO:0000259" key="8">
    <source>
        <dbReference type="PROSITE" id="PS51032"/>
    </source>
</evidence>
<feature type="compositionally biased region" description="Low complexity" evidence="7">
    <location>
        <begin position="362"/>
        <end position="371"/>
    </location>
</feature>
<keyword evidence="2" id="KW-0805">Transcription regulation</keyword>
<evidence type="ECO:0000313" key="9">
    <source>
        <dbReference type="EMBL" id="RWR90075.1"/>
    </source>
</evidence>
<dbReference type="GO" id="GO:0003677">
    <property type="term" value="F:DNA binding"/>
    <property type="evidence" value="ECO:0007669"/>
    <property type="project" value="UniProtKB-KW"/>
</dbReference>
<gene>
    <name evidence="9" type="ORF">CKAN_01915500</name>
</gene>
<dbReference type="CDD" id="cd00018">
    <property type="entry name" value="AP2"/>
    <property type="match status" value="2"/>
</dbReference>
<dbReference type="InterPro" id="IPR016177">
    <property type="entry name" value="DNA-bd_dom_sf"/>
</dbReference>
<dbReference type="GO" id="GO:0005634">
    <property type="term" value="C:nucleus"/>
    <property type="evidence" value="ECO:0007669"/>
    <property type="project" value="UniProtKB-SubCell"/>
</dbReference>
<evidence type="ECO:0000313" key="10">
    <source>
        <dbReference type="Proteomes" id="UP000283530"/>
    </source>
</evidence>
<keyword evidence="10" id="KW-1185">Reference proteome</keyword>
<dbReference type="Gene3D" id="3.30.730.10">
    <property type="entry name" value="AP2/ERF domain"/>
    <property type="match status" value="2"/>
</dbReference>
<organism evidence="9 10">
    <name type="scientific">Cinnamomum micranthum f. kanehirae</name>
    <dbReference type="NCBI Taxonomy" id="337451"/>
    <lineage>
        <taxon>Eukaryota</taxon>
        <taxon>Viridiplantae</taxon>
        <taxon>Streptophyta</taxon>
        <taxon>Embryophyta</taxon>
        <taxon>Tracheophyta</taxon>
        <taxon>Spermatophyta</taxon>
        <taxon>Magnoliopsida</taxon>
        <taxon>Magnoliidae</taxon>
        <taxon>Laurales</taxon>
        <taxon>Lauraceae</taxon>
        <taxon>Cinnamomum</taxon>
    </lineage>
</organism>
<feature type="region of interest" description="Disordered" evidence="7">
    <location>
        <begin position="215"/>
        <end position="240"/>
    </location>
</feature>
<feature type="compositionally biased region" description="Acidic residues" evidence="7">
    <location>
        <begin position="216"/>
        <end position="231"/>
    </location>
</feature>
<protein>
    <submittedName>
        <fullName evidence="9">AP2/ERF domain-containing protein</fullName>
    </submittedName>
</protein>
<dbReference type="Pfam" id="PF00847">
    <property type="entry name" value="AP2"/>
    <property type="match status" value="2"/>
</dbReference>
<dbReference type="InterPro" id="IPR044808">
    <property type="entry name" value="ERF_plant"/>
</dbReference>
<dbReference type="EMBL" id="QPKB01000008">
    <property type="protein sequence ID" value="RWR90075.1"/>
    <property type="molecule type" value="Genomic_DNA"/>
</dbReference>
<evidence type="ECO:0000256" key="5">
    <source>
        <dbReference type="ARBA" id="ARBA00023242"/>
    </source>
</evidence>
<comment type="caution">
    <text evidence="9">The sequence shown here is derived from an EMBL/GenBank/DDBJ whole genome shotgun (WGS) entry which is preliminary data.</text>
</comment>
<dbReference type="PRINTS" id="PR00367">
    <property type="entry name" value="ETHRSPELEMNT"/>
</dbReference>
<dbReference type="AlphaFoldDB" id="A0A3S3NLL7"/>
<feature type="region of interest" description="Disordered" evidence="7">
    <location>
        <begin position="362"/>
        <end position="387"/>
    </location>
</feature>
<feature type="domain" description="AP2/ERF" evidence="8">
    <location>
        <begin position="238"/>
        <end position="295"/>
    </location>
</feature>
<proteinExistence type="inferred from homology"/>
<keyword evidence="5" id="KW-0539">Nucleus</keyword>